<reference evidence="1" key="2">
    <citation type="submission" date="2019-12" db="EMBL/GenBank/DDBJ databases">
        <authorList>
            <person name="Hoang T.H.H."/>
            <person name="Okutani A."/>
        </authorList>
    </citation>
    <scope>NUCLEOTIDE SEQUENCE</scope>
    <source>
        <strain evidence="1">QuyetLC</strain>
    </source>
</reference>
<comment type="caution">
    <text evidence="1">The sequence shown here is derived from an EMBL/GenBank/DDBJ whole genome shotgun (WGS) entry which is preliminary data.</text>
</comment>
<evidence type="ECO:0000313" key="1">
    <source>
        <dbReference type="EMBL" id="GEU15278.1"/>
    </source>
</evidence>
<accession>A0A640MSL6</accession>
<proteinExistence type="predicted"/>
<dbReference type="EMBL" id="BLEY01000078">
    <property type="protein sequence ID" value="GEU15278.1"/>
    <property type="molecule type" value="Genomic_DNA"/>
</dbReference>
<reference evidence="1" key="1">
    <citation type="submission" date="2019-12" db="EMBL/GenBank/DDBJ databases">
        <title>Epidemiological and comparative genomic analysis of Bacillus anthracis isolated from northern Vietnam.</title>
        <authorList>
            <person name="Hoang T.T.H."/>
            <person name="Dang D.A."/>
            <person name="Pham M.H."/>
            <person name="Luong M.H."/>
            <person name="Tran N.D."/>
            <person name="Nguyen T.H."/>
            <person name="Nguyen T.T."/>
            <person name="Inoue S."/>
            <person name="Morikawa S."/>
            <person name="Okutani A."/>
        </authorList>
    </citation>
    <scope>NUCLEOTIDE SEQUENCE</scope>
    <source>
        <strain evidence="1">QuyetLC</strain>
    </source>
</reference>
<organism evidence="1">
    <name type="scientific">Bacillus anthracis</name>
    <name type="common">anthrax bacterium</name>
    <dbReference type="NCBI Taxonomy" id="1392"/>
    <lineage>
        <taxon>Bacteria</taxon>
        <taxon>Bacillati</taxon>
        <taxon>Bacillota</taxon>
        <taxon>Bacilli</taxon>
        <taxon>Bacillales</taxon>
        <taxon>Bacillaceae</taxon>
        <taxon>Bacillus</taxon>
        <taxon>Bacillus cereus group</taxon>
    </lineage>
</organism>
<gene>
    <name evidence="1" type="ORF">QuyetLC_48780</name>
</gene>
<dbReference type="AlphaFoldDB" id="A0A640MSL6"/>
<protein>
    <submittedName>
        <fullName evidence="1">Uncharacterized protein</fullName>
    </submittedName>
</protein>
<name>A0A640MSL6_BACAN</name>
<sequence length="292" mass="34664">MDLGYKEVLKNKVKEAVIYNLKGLFDCDIYVLNVSDTFKVKVKFDFKKYNYSKISTFNYNKFAEEIAEDYTRVIDLAYANIDYNNYSAYKSYCVEQNILKQLKKNIAKDLKTKFEEMIDRANLKLNNNYYKFKLVEGQYMSLYIKKIDNNKVSNLEEYAGLSYNLLTDNTDTIAIYLEWINESAVELDKVKNLESDCLNIFNEIIKNEVERKYKDTLIKAELIFYLDIDLLYQIRLTINGKATNLWYTNINYIMFDLVSTYINYNHAEVLAEVTKYLEKMKTKIIEEIEENI</sequence>